<evidence type="ECO:0000256" key="3">
    <source>
        <dbReference type="ARBA" id="ARBA00022771"/>
    </source>
</evidence>
<dbReference type="GO" id="GO:0005667">
    <property type="term" value="C:transcription regulator complex"/>
    <property type="evidence" value="ECO:0007669"/>
    <property type="project" value="TreeGrafter"/>
</dbReference>
<reference evidence="10" key="2">
    <citation type="journal article" date="2013" name="PLoS Genet.">
        <title>Comparative genome structure, secondary metabolite, and effector coding capacity across Cochliobolus pathogens.</title>
        <authorList>
            <person name="Condon B.J."/>
            <person name="Leng Y."/>
            <person name="Wu D."/>
            <person name="Bushley K.E."/>
            <person name="Ohm R.A."/>
            <person name="Otillar R."/>
            <person name="Martin J."/>
            <person name="Schackwitz W."/>
            <person name="Grimwood J."/>
            <person name="MohdZainudin N."/>
            <person name="Xue C."/>
            <person name="Wang R."/>
            <person name="Manning V.A."/>
            <person name="Dhillon B."/>
            <person name="Tu Z.J."/>
            <person name="Steffenson B.J."/>
            <person name="Salamov A."/>
            <person name="Sun H."/>
            <person name="Lowry S."/>
            <person name="LaButti K."/>
            <person name="Han J."/>
            <person name="Copeland A."/>
            <person name="Lindquist E."/>
            <person name="Barry K."/>
            <person name="Schmutz J."/>
            <person name="Baker S.E."/>
            <person name="Ciuffetti L.M."/>
            <person name="Grigoriev I.V."/>
            <person name="Zhong S."/>
            <person name="Turgeon B.G."/>
        </authorList>
    </citation>
    <scope>NUCLEOTIDE SEQUENCE [LARGE SCALE GENOMIC DNA]</scope>
    <source>
        <strain evidence="10">C4 / ATCC 48331 / race T</strain>
    </source>
</reference>
<dbReference type="GO" id="GO:0000978">
    <property type="term" value="F:RNA polymerase II cis-regulatory region sequence-specific DNA binding"/>
    <property type="evidence" value="ECO:0007669"/>
    <property type="project" value="TreeGrafter"/>
</dbReference>
<dbReference type="FunFam" id="3.30.160.60:FF:002343">
    <property type="entry name" value="Zinc finger protein 33A"/>
    <property type="match status" value="1"/>
</dbReference>
<feature type="region of interest" description="Disordered" evidence="7">
    <location>
        <begin position="702"/>
        <end position="738"/>
    </location>
</feature>
<organism evidence="9 10">
    <name type="scientific">Cochliobolus heterostrophus (strain C4 / ATCC 48331 / race T)</name>
    <name type="common">Southern corn leaf blight fungus</name>
    <name type="synonym">Bipolaris maydis</name>
    <dbReference type="NCBI Taxonomy" id="665024"/>
    <lineage>
        <taxon>Eukaryota</taxon>
        <taxon>Fungi</taxon>
        <taxon>Dikarya</taxon>
        <taxon>Ascomycota</taxon>
        <taxon>Pezizomycotina</taxon>
        <taxon>Dothideomycetes</taxon>
        <taxon>Pleosporomycetidae</taxon>
        <taxon>Pleosporales</taxon>
        <taxon>Pleosporineae</taxon>
        <taxon>Pleosporaceae</taxon>
        <taxon>Bipolaris</taxon>
    </lineage>
</organism>
<name>N4XJY9_COCH4</name>
<dbReference type="Proteomes" id="UP000012338">
    <property type="component" value="Unassembled WGS sequence"/>
</dbReference>
<dbReference type="PANTHER" id="PTHR14003">
    <property type="entry name" value="TRANSCRIPTIONAL REPRESSOR PROTEIN YY"/>
    <property type="match status" value="1"/>
</dbReference>
<dbReference type="InterPro" id="IPR036236">
    <property type="entry name" value="Znf_C2H2_sf"/>
</dbReference>
<accession>N4XJY9</accession>
<keyword evidence="3 6" id="KW-0863">Zinc-finger</keyword>
<dbReference type="PROSITE" id="PS00028">
    <property type="entry name" value="ZINC_FINGER_C2H2_1"/>
    <property type="match status" value="1"/>
</dbReference>
<feature type="compositionally biased region" description="Basic and acidic residues" evidence="7">
    <location>
        <begin position="563"/>
        <end position="572"/>
    </location>
</feature>
<feature type="compositionally biased region" description="Low complexity" evidence="7">
    <location>
        <begin position="479"/>
        <end position="488"/>
    </location>
</feature>
<dbReference type="PANTHER" id="PTHR14003:SF19">
    <property type="entry name" value="YY2 TRANSCRIPTION FACTOR"/>
    <property type="match status" value="1"/>
</dbReference>
<evidence type="ECO:0000256" key="2">
    <source>
        <dbReference type="ARBA" id="ARBA00022737"/>
    </source>
</evidence>
<dbReference type="HOGENOM" id="CLU_367219_0_0_1"/>
<feature type="domain" description="C2H2-type" evidence="8">
    <location>
        <begin position="627"/>
        <end position="654"/>
    </location>
</feature>
<keyword evidence="4" id="KW-0862">Zinc</keyword>
<sequence length="759" mass="81647">MTSACVRDSEGPGQAAAGKGDFGWALHGAVVGDGGRDRDGSSGRRRELEKDRMQAGRAVVQKQRGRARARGARLPFGVRVERGGQRARGAYGSDEQAGLAGASRGRQLLQGLWRRRLAGGRGDVIGSRTAIDPHPIARSLLNVEPGASPRMGASGNGWTGMRAQGWGSGEDPDLWITSDITTFMPPRPFGQYRHADPGLLARRTPALRPACTHTHTRTHTAASAAIASPPNPSRTYMCTVWASLHTHRCGVDVDARVVSCGIGLLRGNMPVLSVVWMRCPDPGWANPVPFALLVPAHYNCPPTPAQPSGPAARSLFPPHPSPITTHNHHCLSLTTHHLLLTFNHVIHLALYRGLLSLHTATAAAAAATTTAATTTTTAAARLASDFHVLACLPACACLLLAASCTAFFAHAPHRTAQPHHITVNFITSSPPPRSGTCLLKMDALSGKNSTGRRVSLLNDGPAPPPQLVRLPSITPSLQSRTSAYSSPAASPPTPRLVRSDSSDSNMQTPSPITPDFAFEQGMDSPVFSQNGFFPSQKDLSYPMHQPQTAPMPYPPQPGYFNNRPDHLQDPHHQQHQQQLSEPSALNARPKKNSYPCPMAKQFGCNDYFTTSGHAARHAKKHTGKKDAFCPECNKAFTRKDNMEQHRRTHQTGRNAAKGADRDIKKAKHQAKRPRPAPLQSTMPSLSSLSMVDPTLPVSPATASYMAPPVQSSDSFLDFPNSQHRSPYPDPTPYSYNPSSYGGLDALAIAASGEKRKFES</sequence>
<feature type="compositionally biased region" description="Polar residues" evidence="7">
    <location>
        <begin position="709"/>
        <end position="724"/>
    </location>
</feature>
<dbReference type="SUPFAM" id="SSF57667">
    <property type="entry name" value="beta-beta-alpha zinc fingers"/>
    <property type="match status" value="1"/>
</dbReference>
<feature type="region of interest" description="Disordered" evidence="7">
    <location>
        <begin position="640"/>
        <end position="690"/>
    </location>
</feature>
<dbReference type="GO" id="GO:0000785">
    <property type="term" value="C:chromatin"/>
    <property type="evidence" value="ECO:0007669"/>
    <property type="project" value="TreeGrafter"/>
</dbReference>
<evidence type="ECO:0000313" key="10">
    <source>
        <dbReference type="Proteomes" id="UP000012338"/>
    </source>
</evidence>
<proteinExistence type="predicted"/>
<dbReference type="OrthoDB" id="6365676at2759"/>
<evidence type="ECO:0000256" key="4">
    <source>
        <dbReference type="ARBA" id="ARBA00022833"/>
    </source>
</evidence>
<evidence type="ECO:0000259" key="8">
    <source>
        <dbReference type="PROSITE" id="PS50157"/>
    </source>
</evidence>
<keyword evidence="10" id="KW-1185">Reference proteome</keyword>
<dbReference type="RefSeq" id="XP_014082812.1">
    <property type="nucleotide sequence ID" value="XM_014227337.1"/>
</dbReference>
<reference evidence="9 10" key="1">
    <citation type="journal article" date="2012" name="PLoS Pathog.">
        <title>Diverse lifestyles and strategies of plant pathogenesis encoded in the genomes of eighteen Dothideomycetes fungi.</title>
        <authorList>
            <person name="Ohm R.A."/>
            <person name="Feau N."/>
            <person name="Henrissat B."/>
            <person name="Schoch C.L."/>
            <person name="Horwitz B.A."/>
            <person name="Barry K.W."/>
            <person name="Condon B.J."/>
            <person name="Copeland A.C."/>
            <person name="Dhillon B."/>
            <person name="Glaser F."/>
            <person name="Hesse C.N."/>
            <person name="Kosti I."/>
            <person name="LaButti K."/>
            <person name="Lindquist E.A."/>
            <person name="Lucas S."/>
            <person name="Salamov A.A."/>
            <person name="Bradshaw R.E."/>
            <person name="Ciuffetti L."/>
            <person name="Hamelin R.C."/>
            <person name="Kema G.H.J."/>
            <person name="Lawrence C."/>
            <person name="Scott J.A."/>
            <person name="Spatafora J.W."/>
            <person name="Turgeon B.G."/>
            <person name="de Wit P.J.G.M."/>
            <person name="Zhong S."/>
            <person name="Goodwin S.B."/>
            <person name="Grigoriev I.V."/>
        </authorList>
    </citation>
    <scope>NUCLEOTIDE SEQUENCE [LARGE SCALE GENOMIC DNA]</scope>
    <source>
        <strain evidence="10">C4 / ATCC 48331 / race T</strain>
    </source>
</reference>
<dbReference type="GO" id="GO:0008270">
    <property type="term" value="F:zinc ion binding"/>
    <property type="evidence" value="ECO:0007669"/>
    <property type="project" value="UniProtKB-KW"/>
</dbReference>
<dbReference type="AlphaFoldDB" id="N4XJY9"/>
<dbReference type="SMART" id="SM00355">
    <property type="entry name" value="ZnF_C2H2"/>
    <property type="match status" value="2"/>
</dbReference>
<keyword evidence="1" id="KW-0479">Metal-binding</keyword>
<feature type="compositionally biased region" description="Basic and acidic residues" evidence="7">
    <location>
        <begin position="34"/>
        <end position="54"/>
    </location>
</feature>
<feature type="region of interest" description="Disordered" evidence="7">
    <location>
        <begin position="1"/>
        <end position="70"/>
    </location>
</feature>
<evidence type="ECO:0000256" key="7">
    <source>
        <dbReference type="SAM" id="MobiDB-lite"/>
    </source>
</evidence>
<evidence type="ECO:0000256" key="5">
    <source>
        <dbReference type="ARBA" id="ARBA00044085"/>
    </source>
</evidence>
<protein>
    <recommendedName>
        <fullName evidence="5">C2H2 type master regulator of conidiophore development brlA</fullName>
    </recommendedName>
</protein>
<feature type="domain" description="C2H2-type" evidence="8">
    <location>
        <begin position="594"/>
        <end position="626"/>
    </location>
</feature>
<feature type="region of interest" description="Disordered" evidence="7">
    <location>
        <begin position="449"/>
        <end position="591"/>
    </location>
</feature>
<dbReference type="PROSITE" id="PS50157">
    <property type="entry name" value="ZINC_FINGER_C2H2_2"/>
    <property type="match status" value="2"/>
</dbReference>
<dbReference type="InterPro" id="IPR013087">
    <property type="entry name" value="Znf_C2H2_type"/>
</dbReference>
<dbReference type="EMBL" id="KB733447">
    <property type="protein sequence ID" value="ENI08903.1"/>
    <property type="molecule type" value="Genomic_DNA"/>
</dbReference>
<keyword evidence="2" id="KW-0677">Repeat</keyword>
<dbReference type="GeneID" id="25842577"/>
<evidence type="ECO:0000256" key="1">
    <source>
        <dbReference type="ARBA" id="ARBA00022723"/>
    </source>
</evidence>
<dbReference type="GO" id="GO:0000981">
    <property type="term" value="F:DNA-binding transcription factor activity, RNA polymerase II-specific"/>
    <property type="evidence" value="ECO:0007669"/>
    <property type="project" value="TreeGrafter"/>
</dbReference>
<evidence type="ECO:0000313" key="9">
    <source>
        <dbReference type="EMBL" id="ENI08903.1"/>
    </source>
</evidence>
<evidence type="ECO:0000256" key="6">
    <source>
        <dbReference type="PROSITE-ProRule" id="PRU00042"/>
    </source>
</evidence>
<dbReference type="Gene3D" id="3.30.160.60">
    <property type="entry name" value="Classic Zinc Finger"/>
    <property type="match status" value="1"/>
</dbReference>
<feature type="compositionally biased region" description="Polar residues" evidence="7">
    <location>
        <begin position="678"/>
        <end position="689"/>
    </location>
</feature>
<gene>
    <name evidence="9" type="ORF">COCC4DRAFT_20703</name>
</gene>
<feature type="compositionally biased region" description="Basic residues" evidence="7">
    <location>
        <begin position="664"/>
        <end position="674"/>
    </location>
</feature>